<dbReference type="FunFam" id="2.40.70.10:FF:000050">
    <property type="entry name" value="Aspartic proteinase CDR1"/>
    <property type="match status" value="1"/>
</dbReference>
<evidence type="ECO:0000313" key="12">
    <source>
        <dbReference type="EMBL" id="KAL2461386.1"/>
    </source>
</evidence>
<dbReference type="InterPro" id="IPR033121">
    <property type="entry name" value="PEPTIDASE_A1"/>
</dbReference>
<reference evidence="13" key="1">
    <citation type="submission" date="2024-07" db="EMBL/GenBank/DDBJ databases">
        <title>Two chromosome-level genome assemblies of Korean endemic species Abeliophyllum distichum and Forsythia ovata (Oleaceae).</title>
        <authorList>
            <person name="Jang H."/>
        </authorList>
    </citation>
    <scope>NUCLEOTIDE SEQUENCE [LARGE SCALE GENOMIC DNA]</scope>
</reference>
<comment type="similarity">
    <text evidence="2 10">Belongs to the peptidase A1 family.</text>
</comment>
<dbReference type="Proteomes" id="UP001604336">
    <property type="component" value="Unassembled WGS sequence"/>
</dbReference>
<dbReference type="Gene3D" id="2.40.70.10">
    <property type="entry name" value="Acid Proteases"/>
    <property type="match status" value="2"/>
</dbReference>
<dbReference type="Pfam" id="PF14543">
    <property type="entry name" value="TAXi_N"/>
    <property type="match status" value="1"/>
</dbReference>
<evidence type="ECO:0000256" key="8">
    <source>
        <dbReference type="ARBA" id="ARBA00023180"/>
    </source>
</evidence>
<evidence type="ECO:0000256" key="5">
    <source>
        <dbReference type="ARBA" id="ARBA00022729"/>
    </source>
</evidence>
<dbReference type="PRINTS" id="PR00792">
    <property type="entry name" value="PEPSIN"/>
</dbReference>
<dbReference type="PROSITE" id="PS00141">
    <property type="entry name" value="ASP_PROTEASE"/>
    <property type="match status" value="1"/>
</dbReference>
<feature type="domain" description="Peptidase A1" evidence="11">
    <location>
        <begin position="68"/>
        <end position="409"/>
    </location>
</feature>
<dbReference type="GO" id="GO:0006508">
    <property type="term" value="P:proteolysis"/>
    <property type="evidence" value="ECO:0007669"/>
    <property type="project" value="UniProtKB-KW"/>
</dbReference>
<feature type="active site" evidence="9">
    <location>
        <position position="86"/>
    </location>
</feature>
<dbReference type="InterPro" id="IPR001969">
    <property type="entry name" value="Aspartic_peptidase_AS"/>
</dbReference>
<keyword evidence="5" id="KW-0732">Signal</keyword>
<gene>
    <name evidence="12" type="ORF">Adt_44806</name>
</gene>
<sequence>MNEAGASGFTIDLIYRDSPQSPSYDSSLMHWQRSINALRRSFNRLKRFRIDYSTQSANADIISDSGGFLVKFSIGTPPVPILAVFDTGSDLIWTQCLPCRKCFKQNNPIFMPTKSSTYTHLDCNSASCKAFPDATCGKATKSCAYSVSYGDGSFSSGDCVGETITLGSDTGKTISFPNVAIGCGHENGGVFTSGESGIAGFSSGKVSFISQLGSSGQGKFSYCLVSFLSETSNSSRLHFGANAVVSGNGVVSTPIIPKSGETFYYLTLEGISVGNQRFNFYDPSIRPYGSQEGNIIIDSGTTLTLLPSYLYNNLEKAIVSSIKLRRVEDPQGLLDLCYYSSKDIQVPDITVHFKGADVKLNAVNTFIRTSDNVLCFAFGRVNDTPIYGDLAQVNFLIGYDLNMKTVSFKPTDCSKS</sequence>
<dbReference type="PROSITE" id="PS51767">
    <property type="entry name" value="PEPTIDASE_A1"/>
    <property type="match status" value="1"/>
</dbReference>
<evidence type="ECO:0000256" key="6">
    <source>
        <dbReference type="ARBA" id="ARBA00022750"/>
    </source>
</evidence>
<dbReference type="GO" id="GO:0005576">
    <property type="term" value="C:extracellular region"/>
    <property type="evidence" value="ECO:0007669"/>
    <property type="project" value="UniProtKB-SubCell"/>
</dbReference>
<dbReference type="InterPro" id="IPR001461">
    <property type="entry name" value="Aspartic_peptidase_A1"/>
</dbReference>
<dbReference type="FunFam" id="2.40.70.10:FF:000016">
    <property type="entry name" value="Probable aspartic protease At2g35615"/>
    <property type="match status" value="1"/>
</dbReference>
<organism evidence="12 13">
    <name type="scientific">Abeliophyllum distichum</name>
    <dbReference type="NCBI Taxonomy" id="126358"/>
    <lineage>
        <taxon>Eukaryota</taxon>
        <taxon>Viridiplantae</taxon>
        <taxon>Streptophyta</taxon>
        <taxon>Embryophyta</taxon>
        <taxon>Tracheophyta</taxon>
        <taxon>Spermatophyta</taxon>
        <taxon>Magnoliopsida</taxon>
        <taxon>eudicotyledons</taxon>
        <taxon>Gunneridae</taxon>
        <taxon>Pentapetalae</taxon>
        <taxon>asterids</taxon>
        <taxon>lamiids</taxon>
        <taxon>Lamiales</taxon>
        <taxon>Oleaceae</taxon>
        <taxon>Forsythieae</taxon>
        <taxon>Abeliophyllum</taxon>
    </lineage>
</organism>
<comment type="caution">
    <text evidence="12">The sequence shown here is derived from an EMBL/GenBank/DDBJ whole genome shotgun (WGS) entry which is preliminary data.</text>
</comment>
<dbReference type="AlphaFoldDB" id="A0ABD1PBW7"/>
<dbReference type="PANTHER" id="PTHR47967">
    <property type="entry name" value="OS07G0603500 PROTEIN-RELATED"/>
    <property type="match status" value="1"/>
</dbReference>
<dbReference type="InterPro" id="IPR032799">
    <property type="entry name" value="TAXi_C"/>
</dbReference>
<keyword evidence="13" id="KW-1185">Reference proteome</keyword>
<evidence type="ECO:0000313" key="13">
    <source>
        <dbReference type="Proteomes" id="UP001604336"/>
    </source>
</evidence>
<evidence type="ECO:0000259" key="11">
    <source>
        <dbReference type="PROSITE" id="PS51767"/>
    </source>
</evidence>
<evidence type="ECO:0000256" key="9">
    <source>
        <dbReference type="PIRSR" id="PIRSR601461-1"/>
    </source>
</evidence>
<protein>
    <submittedName>
        <fullName evidence="12">Eukaryotic aspartyl protease family protein</fullName>
    </submittedName>
</protein>
<dbReference type="PANTHER" id="PTHR47967:SF128">
    <property type="entry name" value="ASPARTIC PROTEINASE CDR1-LIKE"/>
    <property type="match status" value="1"/>
</dbReference>
<proteinExistence type="inferred from homology"/>
<evidence type="ECO:0000256" key="7">
    <source>
        <dbReference type="ARBA" id="ARBA00022801"/>
    </source>
</evidence>
<evidence type="ECO:0000256" key="3">
    <source>
        <dbReference type="ARBA" id="ARBA00022525"/>
    </source>
</evidence>
<dbReference type="InterPro" id="IPR021109">
    <property type="entry name" value="Peptidase_aspartic_dom_sf"/>
</dbReference>
<comment type="subcellular location">
    <subcellularLocation>
        <location evidence="1">Secreted</location>
    </subcellularLocation>
</comment>
<dbReference type="EMBL" id="JBFOLK010000014">
    <property type="protein sequence ID" value="KAL2461386.1"/>
    <property type="molecule type" value="Genomic_DNA"/>
</dbReference>
<dbReference type="InterPro" id="IPR032861">
    <property type="entry name" value="TAXi_N"/>
</dbReference>
<dbReference type="CDD" id="cd05476">
    <property type="entry name" value="pepsin_A_like_plant"/>
    <property type="match status" value="1"/>
</dbReference>
<keyword evidence="3" id="KW-0964">Secreted</keyword>
<evidence type="ECO:0000256" key="10">
    <source>
        <dbReference type="RuleBase" id="RU000454"/>
    </source>
</evidence>
<dbReference type="SUPFAM" id="SSF50630">
    <property type="entry name" value="Acid proteases"/>
    <property type="match status" value="1"/>
</dbReference>
<feature type="active site" evidence="9">
    <location>
        <position position="298"/>
    </location>
</feature>
<keyword evidence="4 10" id="KW-0645">Protease</keyword>
<dbReference type="InterPro" id="IPR051708">
    <property type="entry name" value="Plant_Aspart_Prot_A1"/>
</dbReference>
<evidence type="ECO:0000256" key="1">
    <source>
        <dbReference type="ARBA" id="ARBA00004613"/>
    </source>
</evidence>
<evidence type="ECO:0000256" key="4">
    <source>
        <dbReference type="ARBA" id="ARBA00022670"/>
    </source>
</evidence>
<dbReference type="GO" id="GO:0004190">
    <property type="term" value="F:aspartic-type endopeptidase activity"/>
    <property type="evidence" value="ECO:0007669"/>
    <property type="project" value="UniProtKB-KW"/>
</dbReference>
<dbReference type="Pfam" id="PF14541">
    <property type="entry name" value="TAXi_C"/>
    <property type="match status" value="1"/>
</dbReference>
<evidence type="ECO:0000256" key="2">
    <source>
        <dbReference type="ARBA" id="ARBA00007447"/>
    </source>
</evidence>
<dbReference type="InterPro" id="IPR034161">
    <property type="entry name" value="Pepsin-like_plant"/>
</dbReference>
<keyword evidence="7 10" id="KW-0378">Hydrolase</keyword>
<keyword evidence="8" id="KW-0325">Glycoprotein</keyword>
<keyword evidence="6 10" id="KW-0064">Aspartyl protease</keyword>
<name>A0ABD1PBW7_9LAMI</name>
<accession>A0ABD1PBW7</accession>